<reference evidence="9" key="1">
    <citation type="submission" date="2020-05" db="EMBL/GenBank/DDBJ databases">
        <authorList>
            <person name="Chiriac C."/>
            <person name="Salcher M."/>
            <person name="Ghai R."/>
            <person name="Kavagutti S V."/>
        </authorList>
    </citation>
    <scope>NUCLEOTIDE SEQUENCE</scope>
</reference>
<name>A0A6J6GHE6_9ZZZZ</name>
<evidence type="ECO:0000256" key="5">
    <source>
        <dbReference type="ARBA" id="ARBA00022975"/>
    </source>
</evidence>
<dbReference type="EC" id="4.1.1.23" evidence="2"/>
<dbReference type="Gene3D" id="3.20.20.70">
    <property type="entry name" value="Aldolase class I"/>
    <property type="match status" value="1"/>
</dbReference>
<dbReference type="SMART" id="SM00934">
    <property type="entry name" value="OMPdecase"/>
    <property type="match status" value="1"/>
</dbReference>
<gene>
    <name evidence="9" type="ORF">UFOPK1842_00066</name>
</gene>
<evidence type="ECO:0000256" key="3">
    <source>
        <dbReference type="ARBA" id="ARBA00021923"/>
    </source>
</evidence>
<dbReference type="PANTHER" id="PTHR32119">
    <property type="entry name" value="OROTIDINE 5'-PHOSPHATE DECARBOXYLASE"/>
    <property type="match status" value="1"/>
</dbReference>
<dbReference type="UniPathway" id="UPA00070">
    <property type="reaction ID" value="UER00120"/>
</dbReference>
<evidence type="ECO:0000259" key="8">
    <source>
        <dbReference type="SMART" id="SM00934"/>
    </source>
</evidence>
<dbReference type="GO" id="GO:0005829">
    <property type="term" value="C:cytosol"/>
    <property type="evidence" value="ECO:0007669"/>
    <property type="project" value="TreeGrafter"/>
</dbReference>
<dbReference type="HAMAP" id="MF_01200_B">
    <property type="entry name" value="OMPdecase_type1_B"/>
    <property type="match status" value="1"/>
</dbReference>
<feature type="domain" description="Orotidine 5'-phosphate decarboxylase" evidence="8">
    <location>
        <begin position="6"/>
        <end position="223"/>
    </location>
</feature>
<evidence type="ECO:0000256" key="7">
    <source>
        <dbReference type="ARBA" id="ARBA00033428"/>
    </source>
</evidence>
<comment type="pathway">
    <text evidence="1">Pyrimidine metabolism; UMP biosynthesis via de novo pathway; UMP from orotate: step 2/2.</text>
</comment>
<dbReference type="Pfam" id="PF00215">
    <property type="entry name" value="OMPdecase"/>
    <property type="match status" value="1"/>
</dbReference>
<dbReference type="EMBL" id="CAEZUQ010000003">
    <property type="protein sequence ID" value="CAB4599670.1"/>
    <property type="molecule type" value="Genomic_DNA"/>
</dbReference>
<dbReference type="PANTHER" id="PTHR32119:SF2">
    <property type="entry name" value="OROTIDINE 5'-PHOSPHATE DECARBOXYLASE"/>
    <property type="match status" value="1"/>
</dbReference>
<dbReference type="InterPro" id="IPR011060">
    <property type="entry name" value="RibuloseP-bd_barrel"/>
</dbReference>
<dbReference type="SUPFAM" id="SSF51366">
    <property type="entry name" value="Ribulose-phoshate binding barrel"/>
    <property type="match status" value="1"/>
</dbReference>
<dbReference type="InterPro" id="IPR018089">
    <property type="entry name" value="OMPdecase_AS"/>
</dbReference>
<dbReference type="NCBIfam" id="TIGR01740">
    <property type="entry name" value="pyrF"/>
    <property type="match status" value="1"/>
</dbReference>
<organism evidence="9">
    <name type="scientific">freshwater metagenome</name>
    <dbReference type="NCBI Taxonomy" id="449393"/>
    <lineage>
        <taxon>unclassified sequences</taxon>
        <taxon>metagenomes</taxon>
        <taxon>ecological metagenomes</taxon>
    </lineage>
</organism>
<dbReference type="GO" id="GO:0006207">
    <property type="term" value="P:'de novo' pyrimidine nucleobase biosynthetic process"/>
    <property type="evidence" value="ECO:0007669"/>
    <property type="project" value="InterPro"/>
</dbReference>
<keyword evidence="6" id="KW-0456">Lyase</keyword>
<dbReference type="PROSITE" id="PS00156">
    <property type="entry name" value="OMPDECASE"/>
    <property type="match status" value="1"/>
</dbReference>
<dbReference type="InterPro" id="IPR047596">
    <property type="entry name" value="OMPdecase_bac"/>
</dbReference>
<evidence type="ECO:0000256" key="6">
    <source>
        <dbReference type="ARBA" id="ARBA00023239"/>
    </source>
</evidence>
<evidence type="ECO:0000256" key="4">
    <source>
        <dbReference type="ARBA" id="ARBA00022793"/>
    </source>
</evidence>
<evidence type="ECO:0000256" key="1">
    <source>
        <dbReference type="ARBA" id="ARBA00004861"/>
    </source>
</evidence>
<accession>A0A6J6GHE6</accession>
<keyword evidence="4" id="KW-0210">Decarboxylase</keyword>
<dbReference type="CDD" id="cd04725">
    <property type="entry name" value="OMP_decarboxylase_like"/>
    <property type="match status" value="1"/>
</dbReference>
<evidence type="ECO:0000256" key="2">
    <source>
        <dbReference type="ARBA" id="ARBA00012321"/>
    </source>
</evidence>
<dbReference type="GO" id="GO:0004590">
    <property type="term" value="F:orotidine-5'-phosphate decarboxylase activity"/>
    <property type="evidence" value="ECO:0007669"/>
    <property type="project" value="UniProtKB-EC"/>
</dbReference>
<dbReference type="InterPro" id="IPR001754">
    <property type="entry name" value="OMPdeCOase_dom"/>
</dbReference>
<dbReference type="GO" id="GO:0044205">
    <property type="term" value="P:'de novo' UMP biosynthetic process"/>
    <property type="evidence" value="ECO:0007669"/>
    <property type="project" value="UniProtKB-UniPathway"/>
</dbReference>
<evidence type="ECO:0000313" key="9">
    <source>
        <dbReference type="EMBL" id="CAB4599670.1"/>
    </source>
</evidence>
<dbReference type="AlphaFoldDB" id="A0A6J6GHE6"/>
<keyword evidence="5" id="KW-0665">Pyrimidine biosynthesis</keyword>
<sequence>MTRKSPIILALDTKDLDTAKSWISATNDSVGIYKIGLEFFLQFGASGLKELTSAGDFEVFLDLKLHDIPNTVAGAVASVAHIKPKFLTVHASGGGAMVKAASSAAPDISITAVTILTSLSEQDVVEIGFSKNSLESAINLAVIAKTNGARSIVCSPFEASAIRRAVGEEIEIITPGVRPIGGELGDQRRVMTPPEAISAGANFLVIGRPITDLAKVSLSEMSLGAAKILESLS</sequence>
<dbReference type="InterPro" id="IPR013785">
    <property type="entry name" value="Aldolase_TIM"/>
</dbReference>
<proteinExistence type="inferred from homology"/>
<dbReference type="InterPro" id="IPR014732">
    <property type="entry name" value="OMPdecase"/>
</dbReference>
<dbReference type="NCBIfam" id="NF001273">
    <property type="entry name" value="PRK00230.1"/>
    <property type="match status" value="1"/>
</dbReference>
<protein>
    <recommendedName>
        <fullName evidence="3">Orotidine 5'-phosphate decarboxylase</fullName>
        <ecNumber evidence="2">4.1.1.23</ecNumber>
    </recommendedName>
    <alternativeName>
        <fullName evidence="7">OMP decarboxylase</fullName>
    </alternativeName>
</protein>